<reference evidence="4" key="1">
    <citation type="submission" date="2018-09" db="EMBL/GenBank/DDBJ databases">
        <authorList>
            <person name="Livingstone P.G."/>
            <person name="Whitworth D.E."/>
        </authorList>
    </citation>
    <scope>NUCLEOTIDE SEQUENCE [LARGE SCALE GENOMIC DNA]</scope>
    <source>
        <strain evidence="4">CA051B</strain>
    </source>
</reference>
<dbReference type="Pfam" id="PF22377">
    <property type="entry name" value="TarS_C2"/>
    <property type="match status" value="1"/>
</dbReference>
<comment type="caution">
    <text evidence="3">The sequence shown here is derived from an EMBL/GenBank/DDBJ whole genome shotgun (WGS) entry which is preliminary data.</text>
</comment>
<dbReference type="InterPro" id="IPR054531">
    <property type="entry name" value="TarS_C2"/>
</dbReference>
<gene>
    <name evidence="3" type="ORF">D7V93_44015</name>
</gene>
<feature type="non-terminal residue" evidence="3">
    <location>
        <position position="152"/>
    </location>
</feature>
<name>A0A3A8MME4_9BACT</name>
<accession>A0A3A8MME4</accession>
<feature type="non-terminal residue" evidence="3">
    <location>
        <position position="1"/>
    </location>
</feature>
<evidence type="ECO:0000313" key="3">
    <source>
        <dbReference type="EMBL" id="RKH32830.1"/>
    </source>
</evidence>
<proteinExistence type="predicted"/>
<evidence type="ECO:0000259" key="1">
    <source>
        <dbReference type="Pfam" id="PF18674"/>
    </source>
</evidence>
<protein>
    <submittedName>
        <fullName evidence="3">Glycosyltransferase family 2 protein</fullName>
    </submittedName>
</protein>
<dbReference type="InterPro" id="IPR041038">
    <property type="entry name" value="TarS_C1"/>
</dbReference>
<organism evidence="3 4">
    <name type="scientific">Corallococcus llansteffanensis</name>
    <dbReference type="NCBI Taxonomy" id="2316731"/>
    <lineage>
        <taxon>Bacteria</taxon>
        <taxon>Pseudomonadati</taxon>
        <taxon>Myxococcota</taxon>
        <taxon>Myxococcia</taxon>
        <taxon>Myxococcales</taxon>
        <taxon>Cystobacterineae</taxon>
        <taxon>Myxococcaceae</taxon>
        <taxon>Corallococcus</taxon>
    </lineage>
</organism>
<keyword evidence="4" id="KW-1185">Reference proteome</keyword>
<evidence type="ECO:0000259" key="2">
    <source>
        <dbReference type="Pfam" id="PF22377"/>
    </source>
</evidence>
<feature type="domain" description="TarS C-terminal" evidence="2">
    <location>
        <begin position="81"/>
        <end position="152"/>
    </location>
</feature>
<dbReference type="AlphaFoldDB" id="A0A3A8MME4"/>
<dbReference type="EMBL" id="RAWB01001179">
    <property type="protein sequence ID" value="RKH32830.1"/>
    <property type="molecule type" value="Genomic_DNA"/>
</dbReference>
<sequence>FNIMLEDIKAYLPKEKIWDVFLEVQIGTEVFEVRVGNQRNKYAYTAETSALIHLNNDFYRLTPYFTTDFNNISLYFTAITLTDSISMKLKGKNKIILTGLDRGYVFEEGMASVVLKDDMIVGMLSQTSENEVEILLSKDIKKRDFKNIVKLN</sequence>
<dbReference type="Pfam" id="PF18674">
    <property type="entry name" value="TarS_C1"/>
    <property type="match status" value="1"/>
</dbReference>
<dbReference type="GO" id="GO:0016740">
    <property type="term" value="F:transferase activity"/>
    <property type="evidence" value="ECO:0007669"/>
    <property type="project" value="UniProtKB-KW"/>
</dbReference>
<feature type="domain" description="TarS C-terminal" evidence="1">
    <location>
        <begin position="1"/>
        <end position="76"/>
    </location>
</feature>
<keyword evidence="3" id="KW-0808">Transferase</keyword>
<dbReference type="Proteomes" id="UP000272888">
    <property type="component" value="Unassembled WGS sequence"/>
</dbReference>
<evidence type="ECO:0000313" key="4">
    <source>
        <dbReference type="Proteomes" id="UP000272888"/>
    </source>
</evidence>